<feature type="region of interest" description="Disordered" evidence="2">
    <location>
        <begin position="141"/>
        <end position="164"/>
    </location>
</feature>
<comment type="caution">
    <text evidence="3">The sequence shown here is derived from an EMBL/GenBank/DDBJ whole genome shotgun (WGS) entry which is preliminary data.</text>
</comment>
<feature type="compositionally biased region" description="Acidic residues" evidence="2">
    <location>
        <begin position="589"/>
        <end position="603"/>
    </location>
</feature>
<feature type="compositionally biased region" description="Basic and acidic residues" evidence="2">
    <location>
        <begin position="931"/>
        <end position="940"/>
    </location>
</feature>
<feature type="compositionally biased region" description="Basic and acidic residues" evidence="2">
    <location>
        <begin position="960"/>
        <end position="975"/>
    </location>
</feature>
<keyword evidence="1" id="KW-0175">Coiled coil</keyword>
<feature type="region of interest" description="Disordered" evidence="2">
    <location>
        <begin position="275"/>
        <end position="294"/>
    </location>
</feature>
<feature type="compositionally biased region" description="Polar residues" evidence="2">
    <location>
        <begin position="863"/>
        <end position="882"/>
    </location>
</feature>
<evidence type="ECO:0000256" key="2">
    <source>
        <dbReference type="SAM" id="MobiDB-lite"/>
    </source>
</evidence>
<dbReference type="PANTHER" id="PTHR47553:SF1">
    <property type="entry name" value="RING_FYVE_PHD ZINC FINGER SUPERFAMILY PROTEIN"/>
    <property type="match status" value="1"/>
</dbReference>
<feature type="coiled-coil region" evidence="1">
    <location>
        <begin position="655"/>
        <end position="701"/>
    </location>
</feature>
<dbReference type="PANTHER" id="PTHR47553">
    <property type="entry name" value="MYOSIN-11"/>
    <property type="match status" value="1"/>
</dbReference>
<dbReference type="Proteomes" id="UP000652761">
    <property type="component" value="Unassembled WGS sequence"/>
</dbReference>
<dbReference type="OrthoDB" id="660555at2759"/>
<dbReference type="SMART" id="SM00028">
    <property type="entry name" value="TPR"/>
    <property type="match status" value="6"/>
</dbReference>
<protein>
    <submittedName>
        <fullName evidence="3">Uncharacterized protein</fullName>
    </submittedName>
</protein>
<feature type="coiled-coil region" evidence="1">
    <location>
        <begin position="304"/>
        <end position="334"/>
    </location>
</feature>
<feature type="region of interest" description="Disordered" evidence="2">
    <location>
        <begin position="621"/>
        <end position="642"/>
    </location>
</feature>
<feature type="coiled-coil region" evidence="1">
    <location>
        <begin position="995"/>
        <end position="1025"/>
    </location>
</feature>
<keyword evidence="4" id="KW-1185">Reference proteome</keyword>
<evidence type="ECO:0000313" key="4">
    <source>
        <dbReference type="Proteomes" id="UP000652761"/>
    </source>
</evidence>
<feature type="region of interest" description="Disordered" evidence="2">
    <location>
        <begin position="767"/>
        <end position="885"/>
    </location>
</feature>
<reference evidence="3" key="1">
    <citation type="submission" date="2017-07" db="EMBL/GenBank/DDBJ databases">
        <title>Taro Niue Genome Assembly and Annotation.</title>
        <authorList>
            <person name="Atibalentja N."/>
            <person name="Keating K."/>
            <person name="Fields C.J."/>
        </authorList>
    </citation>
    <scope>NUCLEOTIDE SEQUENCE</scope>
    <source>
        <strain evidence="3">Niue_2</strain>
        <tissue evidence="3">Leaf</tissue>
    </source>
</reference>
<accession>A0A843V186</accession>
<sequence length="1140" mass="125688">MSFLVPDAHLYFSIIAADVEDYFAIRMILRGQGDSAVRICDPCKKLEDAARFELRYGHKTRGGKGSLRLEPKNEQEVLDQIAGAEGKQHLSIREPQSVLVSDLQRATNHASSSNFPIESIASEGKGDVLRSISIEMHNNTLKEMESKSPEELRQQAAEEKKKHRILKAEGKPEEALQAFKRGKELERQAAALEIALRKSRRMASALNNSSSSERKDDGHEVAFGKRSNGSQSSRVAKDDLLSELKDLGWSDADLHETDKKPENLSLEGELSRIIKDIPSKSSTGRGTNGIDNSQVLAHKRKALMLKREGKLAEAKEELKKAKLLEKQLEEQELLGQADDSDDELSALTRSIDDDEQDDQLADYGHDLHVNFNHMSGLDDLAFDDNFDVTADDMNDPELAAALRSFGWREEDDNREEESPQPVLRSREALESEILSLKRVALKHKHAGNTSEAMALLKKAKLLEKDLENTPHVTAALQKESMQQKSEGSSMSEADVKNIPEMKGLDHRPKPKSKLLIQRELLDLKKRALALRREGRTDEADEELRRGKELELQLQEMENAPNIPSAIAPSSKKKREVASVHQDISANSGFDEEETADVTEEDMSDPALLSVLNNLGWVDEHAESASNTSGSSKQANDQSTQEISPPTIIAKVLRSKAEIQRELLGIKRKALALRRQGKTQEADDELEKAKSLEKQMAEMEVQHLPAPLEMKTDVSSDLISVEKSKVLLSADVSGGVLPTSSSKNEMANNDVNPVDIYDMAIQNRYATSAPPTLSDRSSTGISKLEPSATAQEKQVMVDQCTTSSGSGISLNQEDLPTGDGSSWHATGMKQKSKGGQNNVSVEHATPDLLTDDSGKTKLNEGESAGTSNAVDKKQTVVTTTERIPSNEADASQGFDYLSEQILARKRKAVALKREGKLAEAREELRQAKHLEKSLEEGKNEVHATSQSSSASTTSSSSGVSDSKHQKPMSSRDRLKLQQESLAHKRQALKLRREGRIEESDAELELAKALEAQLEEIDNQNSENKKGVMDDTAVDDLLDPQLLSALKSIGWAESDILMHPQEKPAPKLVAKNVNSSPQGRSEVKSSSIPGNSNISPEKAILEEQIKAEKLRAVNLKRSGKQAEAMEALRSAKRLEKRLMSLN</sequence>
<gene>
    <name evidence="3" type="ORF">Taro_019128</name>
</gene>
<feature type="compositionally biased region" description="Polar residues" evidence="2">
    <location>
        <begin position="623"/>
        <end position="642"/>
    </location>
</feature>
<feature type="compositionally biased region" description="Low complexity" evidence="2">
    <location>
        <begin position="943"/>
        <end position="959"/>
    </location>
</feature>
<feature type="region of interest" description="Disordered" evidence="2">
    <location>
        <begin position="562"/>
        <end position="604"/>
    </location>
</feature>
<feature type="compositionally biased region" description="Polar residues" evidence="2">
    <location>
        <begin position="767"/>
        <end position="780"/>
    </location>
</feature>
<dbReference type="EMBL" id="NMUH01000913">
    <property type="protein sequence ID" value="MQL86593.1"/>
    <property type="molecule type" value="Genomic_DNA"/>
</dbReference>
<evidence type="ECO:0000313" key="3">
    <source>
        <dbReference type="EMBL" id="MQL86593.1"/>
    </source>
</evidence>
<dbReference type="InterPro" id="IPR019734">
    <property type="entry name" value="TPR_rpt"/>
</dbReference>
<feature type="compositionally biased region" description="Polar residues" evidence="2">
    <location>
        <begin position="279"/>
        <end position="294"/>
    </location>
</feature>
<feature type="region of interest" description="Disordered" evidence="2">
    <location>
        <begin position="204"/>
        <end position="235"/>
    </location>
</feature>
<organism evidence="3 4">
    <name type="scientific">Colocasia esculenta</name>
    <name type="common">Wild taro</name>
    <name type="synonym">Arum esculentum</name>
    <dbReference type="NCBI Taxonomy" id="4460"/>
    <lineage>
        <taxon>Eukaryota</taxon>
        <taxon>Viridiplantae</taxon>
        <taxon>Streptophyta</taxon>
        <taxon>Embryophyta</taxon>
        <taxon>Tracheophyta</taxon>
        <taxon>Spermatophyta</taxon>
        <taxon>Magnoliopsida</taxon>
        <taxon>Liliopsida</taxon>
        <taxon>Araceae</taxon>
        <taxon>Aroideae</taxon>
        <taxon>Colocasieae</taxon>
        <taxon>Colocasia</taxon>
    </lineage>
</organism>
<dbReference type="InterPro" id="IPR011990">
    <property type="entry name" value="TPR-like_helical_dom_sf"/>
</dbReference>
<dbReference type="SUPFAM" id="SSF48452">
    <property type="entry name" value="TPR-like"/>
    <property type="match status" value="1"/>
</dbReference>
<proteinExistence type="predicted"/>
<evidence type="ECO:0000256" key="1">
    <source>
        <dbReference type="SAM" id="Coils"/>
    </source>
</evidence>
<feature type="compositionally biased region" description="Low complexity" evidence="2">
    <location>
        <begin position="1083"/>
        <end position="1094"/>
    </location>
</feature>
<name>A0A843V186_COLES</name>
<feature type="region of interest" description="Disordered" evidence="2">
    <location>
        <begin position="931"/>
        <end position="978"/>
    </location>
</feature>
<feature type="compositionally biased region" description="Polar residues" evidence="2">
    <location>
        <begin position="798"/>
        <end position="823"/>
    </location>
</feature>
<dbReference type="AlphaFoldDB" id="A0A843V186"/>
<feature type="region of interest" description="Disordered" evidence="2">
    <location>
        <begin position="1060"/>
        <end position="1094"/>
    </location>
</feature>
<feature type="region of interest" description="Disordered" evidence="2">
    <location>
        <begin position="404"/>
        <end position="424"/>
    </location>
</feature>
<feature type="compositionally biased region" description="Basic and acidic residues" evidence="2">
    <location>
        <begin position="212"/>
        <end position="223"/>
    </location>
</feature>